<name>R9GXF7_9SPHI</name>
<evidence type="ECO:0008006" key="4">
    <source>
        <dbReference type="Google" id="ProtNLM"/>
    </source>
</evidence>
<dbReference type="InterPro" id="IPR036927">
    <property type="entry name" value="Cyt_c_oxase-like_su1_sf"/>
</dbReference>
<feature type="transmembrane region" description="Helical" evidence="1">
    <location>
        <begin position="287"/>
        <end position="307"/>
    </location>
</feature>
<sequence length="432" mass="49119">MSSSLPKQSDGMYKLVLLHYFISGLCFLLLAVLFLFSIKDISGHYFNPHLLAITHLAALGWGTLVIFGACYQLLPVLLETDLYSSKLPWFTFVLFIPGLFCLIYSFWVFEPGIHMQAGGLLLTSAILTFCITVIRTAKKSKVSSIHKEFIVTSSIWLVATALVGTLLVFNFHYAFLPKDHLQYLRLHAHMGLAGWFLMLIIGVSCKLIPMFLVSRIQLNHLLSWSYYLVNLALLLFLIDGYFYGINLHTYFITMVLLAGLSCYFVYVKKCFDSRLKKKLDIPILKTVLSISLLSLALILIPVIIYSSSKQNGLAVHYSIFYGMLLFMGWITALIMGHAFKTLPFIVWVRKYEHLSGKRKIPMPADLYSSKLLKLQYVSYIAFCILFFCGYLLYSPVMMIIGIGCLLISSVAYLLNLVILIKHKDKSLSHERI</sequence>
<dbReference type="RefSeq" id="WP_016193604.1">
    <property type="nucleotide sequence ID" value="NZ_AQPN01000012.1"/>
</dbReference>
<evidence type="ECO:0000313" key="3">
    <source>
        <dbReference type="Proteomes" id="UP000014174"/>
    </source>
</evidence>
<dbReference type="SUPFAM" id="SSF81442">
    <property type="entry name" value="Cytochrome c oxidase subunit I-like"/>
    <property type="match status" value="1"/>
</dbReference>
<dbReference type="Gene3D" id="1.20.210.10">
    <property type="entry name" value="Cytochrome c oxidase-like, subunit I domain"/>
    <property type="match status" value="2"/>
</dbReference>
<feature type="transmembrane region" description="Helical" evidence="1">
    <location>
        <begin position="399"/>
        <end position="420"/>
    </location>
</feature>
<feature type="transmembrane region" description="Helical" evidence="1">
    <location>
        <begin position="319"/>
        <end position="348"/>
    </location>
</feature>
<keyword evidence="1" id="KW-0472">Membrane</keyword>
<evidence type="ECO:0000256" key="1">
    <source>
        <dbReference type="SAM" id="Phobius"/>
    </source>
</evidence>
<feature type="transmembrane region" description="Helical" evidence="1">
    <location>
        <begin position="249"/>
        <end position="266"/>
    </location>
</feature>
<dbReference type="EMBL" id="AQPN01000012">
    <property type="protein sequence ID" value="EOR96451.1"/>
    <property type="molecule type" value="Genomic_DNA"/>
</dbReference>
<dbReference type="STRING" id="1150600.ADIARSV_0354"/>
<dbReference type="OrthoDB" id="5245199at2"/>
<feature type="transmembrane region" description="Helical" evidence="1">
    <location>
        <begin position="149"/>
        <end position="172"/>
    </location>
</feature>
<proteinExistence type="predicted"/>
<feature type="transmembrane region" description="Helical" evidence="1">
    <location>
        <begin position="192"/>
        <end position="212"/>
    </location>
</feature>
<protein>
    <recommendedName>
        <fullName evidence="4">Cytochrome C oxidase subunit I</fullName>
    </recommendedName>
</protein>
<keyword evidence="3" id="KW-1185">Reference proteome</keyword>
<feature type="transmembrane region" description="Helical" evidence="1">
    <location>
        <begin position="115"/>
        <end position="137"/>
    </location>
</feature>
<dbReference type="Proteomes" id="UP000014174">
    <property type="component" value="Unassembled WGS sequence"/>
</dbReference>
<keyword evidence="1" id="KW-0812">Transmembrane</keyword>
<comment type="caution">
    <text evidence="2">The sequence shown here is derived from an EMBL/GenBank/DDBJ whole genome shotgun (WGS) entry which is preliminary data.</text>
</comment>
<gene>
    <name evidence="2" type="ORF">ADIARSV_0354</name>
</gene>
<feature type="transmembrane region" description="Helical" evidence="1">
    <location>
        <begin position="12"/>
        <end position="38"/>
    </location>
</feature>
<feature type="transmembrane region" description="Helical" evidence="1">
    <location>
        <begin position="376"/>
        <end position="393"/>
    </location>
</feature>
<organism evidence="2 3">
    <name type="scientific">Arcticibacter svalbardensis MN12-7</name>
    <dbReference type="NCBI Taxonomy" id="1150600"/>
    <lineage>
        <taxon>Bacteria</taxon>
        <taxon>Pseudomonadati</taxon>
        <taxon>Bacteroidota</taxon>
        <taxon>Sphingobacteriia</taxon>
        <taxon>Sphingobacteriales</taxon>
        <taxon>Sphingobacteriaceae</taxon>
        <taxon>Arcticibacter</taxon>
    </lineage>
</organism>
<dbReference type="eggNOG" id="COG3278">
    <property type="taxonomic scope" value="Bacteria"/>
</dbReference>
<feature type="transmembrane region" description="Helical" evidence="1">
    <location>
        <begin position="50"/>
        <end position="77"/>
    </location>
</feature>
<reference evidence="2 3" key="1">
    <citation type="journal article" date="2013" name="Genome Announc.">
        <title>Draft Genome Sequence of Arcticibacter svalbardensis Strain MN12-7T, a Member of the Family Sphingobacteriaceae Isolated from an Arctic Soil Sample.</title>
        <authorList>
            <person name="Shivaji S."/>
            <person name="Ara S."/>
            <person name="Prasad S."/>
            <person name="Manasa B.P."/>
            <person name="Begum Z."/>
            <person name="Singh A."/>
            <person name="Kumar Pinnaka A."/>
        </authorList>
    </citation>
    <scope>NUCLEOTIDE SEQUENCE [LARGE SCALE GENOMIC DNA]</scope>
    <source>
        <strain evidence="2 3">MN12-7</strain>
    </source>
</reference>
<dbReference type="AlphaFoldDB" id="R9GXF7"/>
<accession>R9GXF7</accession>
<feature type="transmembrane region" description="Helical" evidence="1">
    <location>
        <begin position="89"/>
        <end position="109"/>
    </location>
</feature>
<evidence type="ECO:0000313" key="2">
    <source>
        <dbReference type="EMBL" id="EOR96451.1"/>
    </source>
</evidence>
<feature type="transmembrane region" description="Helical" evidence="1">
    <location>
        <begin position="224"/>
        <end position="243"/>
    </location>
</feature>
<keyword evidence="1" id="KW-1133">Transmembrane helix</keyword>